<evidence type="ECO:0000313" key="1">
    <source>
        <dbReference type="EMBL" id="KAJ0207281.1"/>
    </source>
</evidence>
<dbReference type="Proteomes" id="UP000235145">
    <property type="component" value="Unassembled WGS sequence"/>
</dbReference>
<keyword evidence="2" id="KW-1185">Reference proteome</keyword>
<reference evidence="1 2" key="1">
    <citation type="journal article" date="2017" name="Nat. Commun.">
        <title>Genome assembly with in vitro proximity ligation data and whole-genome triplication in lettuce.</title>
        <authorList>
            <person name="Reyes-Chin-Wo S."/>
            <person name="Wang Z."/>
            <person name="Yang X."/>
            <person name="Kozik A."/>
            <person name="Arikit S."/>
            <person name="Song C."/>
            <person name="Xia L."/>
            <person name="Froenicke L."/>
            <person name="Lavelle D.O."/>
            <person name="Truco M.J."/>
            <person name="Xia R."/>
            <person name="Zhu S."/>
            <person name="Xu C."/>
            <person name="Xu H."/>
            <person name="Xu X."/>
            <person name="Cox K."/>
            <person name="Korf I."/>
            <person name="Meyers B.C."/>
            <person name="Michelmore R.W."/>
        </authorList>
    </citation>
    <scope>NUCLEOTIDE SEQUENCE [LARGE SCALE GENOMIC DNA]</scope>
    <source>
        <strain evidence="2">cv. Salinas</strain>
        <tissue evidence="1">Seedlings</tissue>
    </source>
</reference>
<dbReference type="AlphaFoldDB" id="A0A9R1VMH9"/>
<accession>A0A9R1VMH9</accession>
<protein>
    <submittedName>
        <fullName evidence="1">Uncharacterized protein</fullName>
    </submittedName>
</protein>
<comment type="caution">
    <text evidence="1">The sequence shown here is derived from an EMBL/GenBank/DDBJ whole genome shotgun (WGS) entry which is preliminary data.</text>
</comment>
<proteinExistence type="predicted"/>
<name>A0A9R1VMH9_LACSA</name>
<evidence type="ECO:0000313" key="2">
    <source>
        <dbReference type="Proteomes" id="UP000235145"/>
    </source>
</evidence>
<gene>
    <name evidence="1" type="ORF">LSAT_V11C500233360</name>
</gene>
<sequence length="112" mass="12683">MLSGKSRYPEHLPFLSRAASIFWVGLGLVWQECFDPIVATSGCDLIPIMVYGYAVEKYIWTGVWWDIFCCSDGRAADPNRRYCSLTEPKVLFTTVRSVLPFLPPNSESKLPC</sequence>
<dbReference type="EMBL" id="NBSK02000005">
    <property type="protein sequence ID" value="KAJ0207281.1"/>
    <property type="molecule type" value="Genomic_DNA"/>
</dbReference>
<organism evidence="1 2">
    <name type="scientific">Lactuca sativa</name>
    <name type="common">Garden lettuce</name>
    <dbReference type="NCBI Taxonomy" id="4236"/>
    <lineage>
        <taxon>Eukaryota</taxon>
        <taxon>Viridiplantae</taxon>
        <taxon>Streptophyta</taxon>
        <taxon>Embryophyta</taxon>
        <taxon>Tracheophyta</taxon>
        <taxon>Spermatophyta</taxon>
        <taxon>Magnoliopsida</taxon>
        <taxon>eudicotyledons</taxon>
        <taxon>Gunneridae</taxon>
        <taxon>Pentapetalae</taxon>
        <taxon>asterids</taxon>
        <taxon>campanulids</taxon>
        <taxon>Asterales</taxon>
        <taxon>Asteraceae</taxon>
        <taxon>Cichorioideae</taxon>
        <taxon>Cichorieae</taxon>
        <taxon>Lactucinae</taxon>
        <taxon>Lactuca</taxon>
    </lineage>
</organism>